<dbReference type="Proteomes" id="UP001516061">
    <property type="component" value="Unassembled WGS sequence"/>
</dbReference>
<organism evidence="2 3">
    <name type="scientific">Sphaerotilus uruguayifluvii</name>
    <dbReference type="NCBI Taxonomy" id="2735897"/>
    <lineage>
        <taxon>Bacteria</taxon>
        <taxon>Pseudomonadati</taxon>
        <taxon>Pseudomonadota</taxon>
        <taxon>Betaproteobacteria</taxon>
        <taxon>Burkholderiales</taxon>
        <taxon>Sphaerotilaceae</taxon>
        <taxon>Sphaerotilus</taxon>
    </lineage>
</organism>
<protein>
    <recommendedName>
        <fullName evidence="4">DUF2486 family protein</fullName>
    </recommendedName>
</protein>
<evidence type="ECO:0000256" key="1">
    <source>
        <dbReference type="SAM" id="MobiDB-lite"/>
    </source>
</evidence>
<keyword evidence="3" id="KW-1185">Reference proteome</keyword>
<evidence type="ECO:0000313" key="2">
    <source>
        <dbReference type="EMBL" id="NRT55983.1"/>
    </source>
</evidence>
<comment type="caution">
    <text evidence="2">The sequence shown here is derived from an EMBL/GenBank/DDBJ whole genome shotgun (WGS) entry which is preliminary data.</text>
</comment>
<dbReference type="EMBL" id="JABSNM010000006">
    <property type="protein sequence ID" value="NRT55983.1"/>
    <property type="molecule type" value="Genomic_DNA"/>
</dbReference>
<evidence type="ECO:0008006" key="4">
    <source>
        <dbReference type="Google" id="ProtNLM"/>
    </source>
</evidence>
<name>A0ABX2G100_9BURK</name>
<reference evidence="2 3" key="1">
    <citation type="submission" date="2020-05" db="EMBL/GenBank/DDBJ databases">
        <title>Genomic Encyclopedia of Type Strains, Phase IV (KMG-V): Genome sequencing to study the core and pangenomes of soil and plant-associated prokaryotes.</title>
        <authorList>
            <person name="Whitman W."/>
        </authorList>
    </citation>
    <scope>NUCLEOTIDE SEQUENCE [LARGE SCALE GENOMIC DNA]</scope>
    <source>
        <strain evidence="2 3">C29</strain>
    </source>
</reference>
<proteinExistence type="predicted"/>
<accession>A0ABX2G100</accession>
<gene>
    <name evidence="2" type="ORF">HNQ01_001718</name>
</gene>
<feature type="region of interest" description="Disordered" evidence="1">
    <location>
        <begin position="32"/>
        <end position="65"/>
    </location>
</feature>
<sequence>MPSQDDDARPLPNEVPTLTEVVRPVRPAIEVAPPAGLPLPAVPVEDPLPAGGEPGASPRQAWQAETEERIATDVLHDVQRQVDRMLEFRLRESLAPVLGRLADQLVHEVREEVLSTLRDVIRRAVAQELSRRRSR</sequence>
<dbReference type="RefSeq" id="WP_173804957.1">
    <property type="nucleotide sequence ID" value="NZ_JABSNM010000006.1"/>
</dbReference>
<evidence type="ECO:0000313" key="3">
    <source>
        <dbReference type="Proteomes" id="UP001516061"/>
    </source>
</evidence>